<dbReference type="PANTHER" id="PTHR31528:SF3">
    <property type="entry name" value="THIAMINE BIOSYNTHESIS PROTEIN HI_0357-RELATED"/>
    <property type="match status" value="1"/>
</dbReference>
<dbReference type="InterPro" id="IPR015168">
    <property type="entry name" value="SsuA/THI5"/>
</dbReference>
<dbReference type="Pfam" id="PF09084">
    <property type="entry name" value="NMT1"/>
    <property type="match status" value="1"/>
</dbReference>
<dbReference type="KEGG" id="piv:NCTC13079_00605"/>
<gene>
    <name evidence="3" type="ORF">NCTC13079_00605</name>
</gene>
<keyword evidence="1" id="KW-0732">Signal</keyword>
<dbReference type="PROSITE" id="PS51257">
    <property type="entry name" value="PROKAR_LIPOPROTEIN"/>
    <property type="match status" value="1"/>
</dbReference>
<dbReference type="RefSeq" id="WP_126465096.1">
    <property type="nucleotide sequence ID" value="NZ_LR134523.1"/>
</dbReference>
<dbReference type="PANTHER" id="PTHR31528">
    <property type="entry name" value="4-AMINO-5-HYDROXYMETHYL-2-METHYLPYRIMIDINE PHOSPHATE SYNTHASE THI11-RELATED"/>
    <property type="match status" value="1"/>
</dbReference>
<protein>
    <submittedName>
        <fullName evidence="3">Thiamine biosynthesis protein HI_0357</fullName>
    </submittedName>
</protein>
<evidence type="ECO:0000259" key="2">
    <source>
        <dbReference type="Pfam" id="PF09084"/>
    </source>
</evidence>
<sequence>MKKLIPILLAFVLLAGCAAGNDAGKAENIQKVKLVLDWTPNTNHTGIYVAQEKGFFEEEGIELEILQPPEGGAESLVASGGGDFGISFQDTIAASWAKDDPLPVTAVAAILQHNTSGLLSLKEKGIDSMGKLSGHNYATWNSPVELAMIQTMVEDDGGDFSKVELIPSTVTDIVAALNSNVDSVWVYYGWDGIAAENAGLETNYIPFIESHPEFDYYSPILIANNDYLEKNGDTAKKVLAAIAKGYDYAAENPEEAAKILLKASPELDEAMIVKSQAYLSKQYKDEGKPFGVIDAKRWNDFYAWLYENNLLEKEIPEDFGFTNAYLPE</sequence>
<feature type="signal peptide" evidence="1">
    <location>
        <begin position="1"/>
        <end position="18"/>
    </location>
</feature>
<dbReference type="AlphaFoldDB" id="A0A448V0Y1"/>
<proteinExistence type="predicted"/>
<dbReference type="OrthoDB" id="9815602at2"/>
<feature type="domain" description="SsuA/THI5-like" evidence="2">
    <location>
        <begin position="41"/>
        <end position="256"/>
    </location>
</feature>
<evidence type="ECO:0000313" key="4">
    <source>
        <dbReference type="Proteomes" id="UP000269544"/>
    </source>
</evidence>
<evidence type="ECO:0000256" key="1">
    <source>
        <dbReference type="SAM" id="SignalP"/>
    </source>
</evidence>
<accession>A0A448V0Y1</accession>
<dbReference type="SUPFAM" id="SSF53850">
    <property type="entry name" value="Periplasmic binding protein-like II"/>
    <property type="match status" value="1"/>
</dbReference>
<feature type="chain" id="PRO_5039059568" evidence="1">
    <location>
        <begin position="19"/>
        <end position="328"/>
    </location>
</feature>
<dbReference type="Proteomes" id="UP000269544">
    <property type="component" value="Chromosome"/>
</dbReference>
<dbReference type="InterPro" id="IPR027939">
    <property type="entry name" value="NMT1/THI5"/>
</dbReference>
<dbReference type="EMBL" id="LR134523">
    <property type="protein sequence ID" value="VEJ35279.1"/>
    <property type="molecule type" value="Genomic_DNA"/>
</dbReference>
<name>A0A448V0Y1_9FIRM</name>
<organism evidence="3 4">
    <name type="scientific">Aedoeadaptatus ivorii</name>
    <dbReference type="NCBI Taxonomy" id="54006"/>
    <lineage>
        <taxon>Bacteria</taxon>
        <taxon>Bacillati</taxon>
        <taxon>Bacillota</taxon>
        <taxon>Tissierellia</taxon>
        <taxon>Tissierellales</taxon>
        <taxon>Peptoniphilaceae</taxon>
        <taxon>Aedoeadaptatus</taxon>
    </lineage>
</organism>
<keyword evidence="4" id="KW-1185">Reference proteome</keyword>
<reference evidence="3 4" key="1">
    <citation type="submission" date="2018-12" db="EMBL/GenBank/DDBJ databases">
        <authorList>
            <consortium name="Pathogen Informatics"/>
        </authorList>
    </citation>
    <scope>NUCLEOTIDE SEQUENCE [LARGE SCALE GENOMIC DNA]</scope>
    <source>
        <strain evidence="3 4">NCTC13079</strain>
    </source>
</reference>
<evidence type="ECO:0000313" key="3">
    <source>
        <dbReference type="EMBL" id="VEJ35279.1"/>
    </source>
</evidence>
<dbReference type="GO" id="GO:0009228">
    <property type="term" value="P:thiamine biosynthetic process"/>
    <property type="evidence" value="ECO:0007669"/>
    <property type="project" value="InterPro"/>
</dbReference>
<dbReference type="Gene3D" id="3.40.190.10">
    <property type="entry name" value="Periplasmic binding protein-like II"/>
    <property type="match status" value="2"/>
</dbReference>